<gene>
    <name evidence="7" type="ORF">N47_F16400</name>
</gene>
<feature type="domain" description="Cysteine-rich" evidence="6">
    <location>
        <begin position="136"/>
        <end position="219"/>
    </location>
</feature>
<dbReference type="InterPro" id="IPR004017">
    <property type="entry name" value="Cys_rich_dom"/>
</dbReference>
<keyword evidence="5" id="KW-0411">Iron-sulfur</keyword>
<protein>
    <recommendedName>
        <fullName evidence="6">Cysteine-rich domain-containing protein</fullName>
    </recommendedName>
</protein>
<dbReference type="InterPro" id="IPR051460">
    <property type="entry name" value="HdrC_iron-sulfur_subunit"/>
</dbReference>
<evidence type="ECO:0000259" key="6">
    <source>
        <dbReference type="Pfam" id="PF02754"/>
    </source>
</evidence>
<dbReference type="GO" id="GO:0005886">
    <property type="term" value="C:plasma membrane"/>
    <property type="evidence" value="ECO:0007669"/>
    <property type="project" value="TreeGrafter"/>
</dbReference>
<evidence type="ECO:0000256" key="3">
    <source>
        <dbReference type="ARBA" id="ARBA00023002"/>
    </source>
</evidence>
<feature type="domain" description="Cysteine-rich" evidence="6">
    <location>
        <begin position="14"/>
        <end position="97"/>
    </location>
</feature>
<accession>E1YHA1</accession>
<keyword evidence="1" id="KW-0004">4Fe-4S</keyword>
<keyword evidence="4" id="KW-0408">Iron</keyword>
<evidence type="ECO:0000256" key="2">
    <source>
        <dbReference type="ARBA" id="ARBA00022723"/>
    </source>
</evidence>
<evidence type="ECO:0000256" key="4">
    <source>
        <dbReference type="ARBA" id="ARBA00023004"/>
    </source>
</evidence>
<dbReference type="PANTHER" id="PTHR43255">
    <property type="entry name" value="IRON-SULFUR-BINDING OXIDOREDUCTASE FADF-RELATED-RELATED"/>
    <property type="match status" value="1"/>
</dbReference>
<dbReference type="GO" id="GO:0016491">
    <property type="term" value="F:oxidoreductase activity"/>
    <property type="evidence" value="ECO:0007669"/>
    <property type="project" value="UniProtKB-KW"/>
</dbReference>
<evidence type="ECO:0000313" key="7">
    <source>
        <dbReference type="EMBL" id="CBX29945.1"/>
    </source>
</evidence>
<keyword evidence="2" id="KW-0479">Metal-binding</keyword>
<dbReference type="EMBL" id="FR695873">
    <property type="protein sequence ID" value="CBX29945.1"/>
    <property type="molecule type" value="Genomic_DNA"/>
</dbReference>
<organism evidence="7">
    <name type="scientific">uncultured Desulfobacterium sp</name>
    <dbReference type="NCBI Taxonomy" id="201089"/>
    <lineage>
        <taxon>Bacteria</taxon>
        <taxon>Pseudomonadati</taxon>
        <taxon>Thermodesulfobacteriota</taxon>
        <taxon>Desulfobacteria</taxon>
        <taxon>Desulfobacterales</taxon>
        <taxon>Desulfobacteriaceae</taxon>
        <taxon>Desulfobacterium</taxon>
        <taxon>environmental samples</taxon>
    </lineage>
</organism>
<proteinExistence type="predicted"/>
<keyword evidence="3" id="KW-0560">Oxidoreductase</keyword>
<dbReference type="GO" id="GO:0046872">
    <property type="term" value="F:metal ion binding"/>
    <property type="evidence" value="ECO:0007669"/>
    <property type="project" value="UniProtKB-KW"/>
</dbReference>
<reference evidence="7" key="1">
    <citation type="journal article" date="2011" name="Environ. Microbiol.">
        <title>Genomic insights into the metabolic potential of the polycyclic aromatic hydrocarbon degrading sulfate-reducing Deltaproteobacterium N47.</title>
        <authorList>
            <person name="Bergmann F."/>
            <person name="Selesi D."/>
            <person name="Weinmaier T."/>
            <person name="Tischler P."/>
            <person name="Rattei T."/>
            <person name="Meckenstock R.U."/>
        </authorList>
    </citation>
    <scope>NUCLEOTIDE SEQUENCE</scope>
</reference>
<dbReference type="Pfam" id="PF02754">
    <property type="entry name" value="CCG"/>
    <property type="match status" value="2"/>
</dbReference>
<sequence>MDVPVFIPGETEYLLWIGCSVAYEERAQKIARAMVNILMAANVNFGILEEPRCTGDPAKQMGDELLFTETAQMNIMDFSEMEINKIITLCPHCYNSFTHHYPQLGGNYDVIPHAKFIFDLISSGKLNLSKTGETICYHDPCYLGRHNGIIDEPRNVISTIGELIEMPRNKKASFCCCGGGGNYWAEETGTRINQARAGEAEETKAQKIATACPFCLMMLTDGLKKFTDEPKIFDIAELVESHLIT</sequence>
<evidence type="ECO:0000256" key="1">
    <source>
        <dbReference type="ARBA" id="ARBA00022485"/>
    </source>
</evidence>
<dbReference type="GO" id="GO:0051539">
    <property type="term" value="F:4 iron, 4 sulfur cluster binding"/>
    <property type="evidence" value="ECO:0007669"/>
    <property type="project" value="UniProtKB-KW"/>
</dbReference>
<dbReference type="PANTHER" id="PTHR43255:SF1">
    <property type="entry name" value="IRON-SULFUR-BINDING OXIDOREDUCTASE FADF-RELATED"/>
    <property type="match status" value="1"/>
</dbReference>
<evidence type="ECO:0000256" key="5">
    <source>
        <dbReference type="ARBA" id="ARBA00023014"/>
    </source>
</evidence>
<name>E1YHA1_9BACT</name>
<dbReference type="AlphaFoldDB" id="E1YHA1"/>